<evidence type="ECO:0000256" key="1">
    <source>
        <dbReference type="ARBA" id="ARBA00004477"/>
    </source>
</evidence>
<feature type="transmembrane region" description="Helical" evidence="7">
    <location>
        <begin position="198"/>
        <end position="217"/>
    </location>
</feature>
<feature type="domain" description="Ap4A phosphorylase 1/2 N-terminal" evidence="9">
    <location>
        <begin position="316"/>
        <end position="431"/>
    </location>
</feature>
<evidence type="ECO:0000313" key="10">
    <source>
        <dbReference type="EMBL" id="KAF3075838.1"/>
    </source>
</evidence>
<dbReference type="GO" id="GO:0009117">
    <property type="term" value="P:nucleotide metabolic process"/>
    <property type="evidence" value="ECO:0007669"/>
    <property type="project" value="InterPro"/>
</dbReference>
<dbReference type="PANTHER" id="PTHR38420">
    <property type="entry name" value="AP-4-A PHOSPHORYLASE II"/>
    <property type="match status" value="1"/>
</dbReference>
<evidence type="ECO:0000256" key="6">
    <source>
        <dbReference type="HAMAP-Rule" id="MF_03231"/>
    </source>
</evidence>
<feature type="transmembrane region" description="Helical" evidence="7">
    <location>
        <begin position="125"/>
        <end position="142"/>
    </location>
</feature>
<comment type="caution">
    <text evidence="10">The sequence shown here is derived from an EMBL/GenBank/DDBJ whole genome shotgun (WGS) entry which is preliminary data.</text>
</comment>
<feature type="active site" evidence="6">
    <location>
        <position position="197"/>
    </location>
</feature>
<reference evidence="10 11" key="1">
    <citation type="submission" date="2018-06" db="EMBL/GenBank/DDBJ databases">
        <title>Genome analysis of cellulolytic fungus Trichoderma lentiforme CFAM-422.</title>
        <authorList>
            <person name="Steindorff A.S."/>
            <person name="Formighieri E.F."/>
            <person name="Midorikawa G.E.O."/>
            <person name="Tamietti M.S."/>
            <person name="Ramos E.Z."/>
            <person name="Silva A.S."/>
            <person name="Bon E.P.S."/>
            <person name="Mendes T.D."/>
            <person name="Damaso M.C.T."/>
            <person name="Favaro L.C.L."/>
        </authorList>
    </citation>
    <scope>NUCLEOTIDE SEQUENCE [LARGE SCALE GENOMIC DNA]</scope>
    <source>
        <strain evidence="10 11">CFAM-422</strain>
    </source>
</reference>
<feature type="transmembrane region" description="Helical" evidence="7">
    <location>
        <begin position="31"/>
        <end position="49"/>
    </location>
</feature>
<evidence type="ECO:0000259" key="9">
    <source>
        <dbReference type="Pfam" id="PF19327"/>
    </source>
</evidence>
<comment type="function">
    <text evidence="6">Fatty acyl-coenzyme A (CoA) diphosphatase that hydrolyzes fatty acyl-CoA to yield acyl-4'-phosphopantetheine and adenosine 3',5'-bisphosphate. Preferentially hydrolyzes unsaturated long-chain acyl-CoA substrates in the endoplasmic reticulum (ER) lumen. This catalytic activity is required for maintaining ER structure and for lipid droplets (LDs) biogenesis, which are lipid storage organelles involved in maintaining lipid and energy homeostasis. May directly bind to diacylglycerol (DAGs) and triacylglycerol, which is also important for LD biogenesis. May support directional budding of nacent LDs from the ER into the cytosol by reducing DAG levels at sites of LD formation. May play a role in the regulation of cell morphology and cytoskeletal organization. Involved in phospholipid biosynthesis.</text>
</comment>
<keyword evidence="6" id="KW-0594">Phospholipid biosynthesis</keyword>
<dbReference type="GO" id="GO:0140042">
    <property type="term" value="P:lipid droplet formation"/>
    <property type="evidence" value="ECO:0007669"/>
    <property type="project" value="UniProtKB-UniRule"/>
</dbReference>
<keyword evidence="6" id="KW-0444">Lipid biosynthesis</keyword>
<gene>
    <name evidence="6" type="primary">SCS3</name>
    <name evidence="6" type="synonym">FIT2B</name>
    <name evidence="10" type="ORF">CFAM422_002554</name>
</gene>
<dbReference type="InterPro" id="IPR019200">
    <property type="entry name" value="ATP_adenylylTrfase_C"/>
</dbReference>
<feature type="transmembrane region" description="Helical" evidence="7">
    <location>
        <begin position="262"/>
        <end position="281"/>
    </location>
</feature>
<feature type="active site" evidence="6">
    <location>
        <position position="282"/>
    </location>
</feature>
<dbReference type="InterPro" id="IPR045759">
    <property type="entry name" value="Ap4A_phos1/2_N"/>
</dbReference>
<feature type="transmembrane region" description="Helical" evidence="7">
    <location>
        <begin position="288"/>
        <end position="305"/>
    </location>
</feature>
<dbReference type="InterPro" id="IPR036265">
    <property type="entry name" value="HIT-like_sf"/>
</dbReference>
<keyword evidence="6" id="KW-0378">Hydrolase</keyword>
<dbReference type="InterPro" id="IPR019388">
    <property type="entry name" value="FIT"/>
</dbReference>
<evidence type="ECO:0000256" key="5">
    <source>
        <dbReference type="ARBA" id="ARBA00023136"/>
    </source>
</evidence>
<dbReference type="Pfam" id="PF10261">
    <property type="entry name" value="FIT"/>
    <property type="match status" value="1"/>
</dbReference>
<keyword evidence="5 6" id="KW-0472">Membrane</keyword>
<comment type="catalytic activity">
    <reaction evidence="6">
        <text>an acyl-CoA + H2O = an acyl-4'-phosphopantetheine + adenosine 3',5'-bisphosphate + 2 H(+)</text>
        <dbReference type="Rhea" id="RHEA:50044"/>
        <dbReference type="ChEBI" id="CHEBI:15377"/>
        <dbReference type="ChEBI" id="CHEBI:15378"/>
        <dbReference type="ChEBI" id="CHEBI:58342"/>
        <dbReference type="ChEBI" id="CHEBI:58343"/>
        <dbReference type="ChEBI" id="CHEBI:132023"/>
    </reaction>
</comment>
<dbReference type="InterPro" id="IPR009163">
    <property type="entry name" value="Ap4A_phos1/2"/>
</dbReference>
<comment type="subcellular location">
    <subcellularLocation>
        <location evidence="1 6">Endoplasmic reticulum membrane</location>
        <topology evidence="1 6">Multi-pass membrane protein</topology>
    </subcellularLocation>
</comment>
<dbReference type="Gene3D" id="3.30.428.70">
    <property type="match status" value="1"/>
</dbReference>
<accession>A0A9P4XNI7</accession>
<evidence type="ECO:0000256" key="2">
    <source>
        <dbReference type="ARBA" id="ARBA00022692"/>
    </source>
</evidence>
<evidence type="ECO:0000256" key="4">
    <source>
        <dbReference type="ARBA" id="ARBA00022989"/>
    </source>
</evidence>
<dbReference type="EMBL" id="QLNT01000003">
    <property type="protein sequence ID" value="KAF3075838.1"/>
    <property type="molecule type" value="Genomic_DNA"/>
</dbReference>
<dbReference type="AlphaFoldDB" id="A0A9P4XNI7"/>
<evidence type="ECO:0000256" key="3">
    <source>
        <dbReference type="ARBA" id="ARBA00022824"/>
    </source>
</evidence>
<dbReference type="GO" id="GO:0010945">
    <property type="term" value="F:coenzyme A diphosphatase activity"/>
    <property type="evidence" value="ECO:0007669"/>
    <property type="project" value="InterPro"/>
</dbReference>
<proteinExistence type="inferred from homology"/>
<dbReference type="EC" id="3.6.1.-" evidence="6"/>
<comment type="catalytic activity">
    <reaction evidence="6">
        <text>(9Z)-octadecenoyl-CoA + H2O = S-(9Z-octadecenoyl)-4'-phosphopantetheine + adenosine 3',5'-bisphosphate + 2 H(+)</text>
        <dbReference type="Rhea" id="RHEA:65564"/>
        <dbReference type="ChEBI" id="CHEBI:15377"/>
        <dbReference type="ChEBI" id="CHEBI:15378"/>
        <dbReference type="ChEBI" id="CHEBI:57387"/>
        <dbReference type="ChEBI" id="CHEBI:58343"/>
        <dbReference type="ChEBI" id="CHEBI:156553"/>
    </reaction>
</comment>
<evidence type="ECO:0000256" key="7">
    <source>
        <dbReference type="SAM" id="Phobius"/>
    </source>
</evidence>
<dbReference type="Pfam" id="PF19327">
    <property type="entry name" value="Ap4A_phos_N"/>
    <property type="match status" value="2"/>
</dbReference>
<sequence>MAASTSPDQDQEKNQVLRHNPPYLPTPLEQIALGVFPAILVFGTIFSVLSPDIRAAEYDHVSQSHHQDPSKSPGYFARKNNVFNVFYVKRGWGWITFAFVFSLLVQPTGKTPPAVVLMRRIRAGLRWVAVTGWWFFVTQWFFGPPIIDRSFRWTGGKCELAQREVAMGDGSVKEMLTAVACKAAGGKWKGGHDISGHVFLLVLGTAFLMQEVGWPALRFSGWLAEERGIVVSDGTVQSASVESETAIGEGKGEPVFNISGKAAIGVMSLNLWMLLMTAIYFHTWFEKLTGLLTAIVGIYTIYYVPRFVPAVRGTTFSKALSANELHYFPTQVTILHVNSIPFQLRFSPSLANKPKGPPPDPSQPRKPFDPFANPPVSLFITDLGPSHFLVLNKFAVVPEHFILATKEYKLQTHLLEESDLEATLACIDAFEQAKQDGASSASTSLEKESHDDGLFAFFNGGQHSGASQPHRHIQLLPISRMKDGLDTDSSWDVLAQQADKLEKTPFVAFSETISTETSPASLHAAYLRLYKKACQAVAQHAGATSSASEEISTTGEARISYNMAMTKDTIVICPRLSEGSEIKSSETSSPIGSLALNGTLLAGTALVKSEAEWGALKKSPSELLAVLKSIGVPREEVIDEQVKL</sequence>
<feature type="domain" description="Ap4A phosphorylase 1/2 N-terminal" evidence="9">
    <location>
        <begin position="452"/>
        <end position="482"/>
    </location>
</feature>
<organism evidence="10 11">
    <name type="scientific">Trichoderma lentiforme</name>
    <dbReference type="NCBI Taxonomy" id="1567552"/>
    <lineage>
        <taxon>Eukaryota</taxon>
        <taxon>Fungi</taxon>
        <taxon>Dikarya</taxon>
        <taxon>Ascomycota</taxon>
        <taxon>Pezizomycotina</taxon>
        <taxon>Sordariomycetes</taxon>
        <taxon>Hypocreomycetidae</taxon>
        <taxon>Hypocreales</taxon>
        <taxon>Hypocreaceae</taxon>
        <taxon>Trichoderma</taxon>
    </lineage>
</organism>
<keyword evidence="4 6" id="KW-1133">Transmembrane helix</keyword>
<evidence type="ECO:0000259" key="8">
    <source>
        <dbReference type="Pfam" id="PF09830"/>
    </source>
</evidence>
<feature type="transmembrane region" description="Helical" evidence="7">
    <location>
        <begin position="87"/>
        <end position="105"/>
    </location>
</feature>
<dbReference type="HAMAP" id="MF_03231">
    <property type="entry name" value="SCS3"/>
    <property type="match status" value="1"/>
</dbReference>
<keyword evidence="2 6" id="KW-0812">Transmembrane</keyword>
<keyword evidence="3 6" id="KW-0256">Endoplasmic reticulum</keyword>
<protein>
    <recommendedName>
        <fullName evidence="6">Acyl-coenzyme A diphosphatase SCS3</fullName>
        <ecNumber evidence="6">3.6.1.-</ecNumber>
    </recommendedName>
    <alternativeName>
        <fullName evidence="6">FIT family protein SCS3</fullName>
    </alternativeName>
</protein>
<comment type="similarity">
    <text evidence="6">Belongs to the FIT family. Fungal FIT2B/SCS3 subfamily.</text>
</comment>
<feature type="domain" description="ATP adenylyltransferase C-terminal" evidence="8">
    <location>
        <begin position="503"/>
        <end position="633"/>
    </location>
</feature>
<name>A0A9P4XNI7_9HYPO</name>
<dbReference type="Proteomes" id="UP000801864">
    <property type="component" value="Unassembled WGS sequence"/>
</dbReference>
<dbReference type="InterPro" id="IPR046400">
    <property type="entry name" value="SCS3"/>
</dbReference>
<keyword evidence="6" id="KW-0443">Lipid metabolism</keyword>
<dbReference type="GO" id="GO:0003877">
    <property type="term" value="F:ATP:ADP adenylyltransferase activity"/>
    <property type="evidence" value="ECO:0007669"/>
    <property type="project" value="InterPro"/>
</dbReference>
<comment type="catalytic activity">
    <reaction evidence="6">
        <text>hexadecanoyl-CoA + H2O = S-hexadecanoyl-4'-phosphopantetheine + adenosine 3',5'-bisphosphate + 2 H(+)</text>
        <dbReference type="Rhea" id="RHEA:50032"/>
        <dbReference type="ChEBI" id="CHEBI:15377"/>
        <dbReference type="ChEBI" id="CHEBI:15378"/>
        <dbReference type="ChEBI" id="CHEBI:57379"/>
        <dbReference type="ChEBI" id="CHEBI:58343"/>
        <dbReference type="ChEBI" id="CHEBI:132018"/>
    </reaction>
</comment>
<dbReference type="GO" id="GO:0005789">
    <property type="term" value="C:endoplasmic reticulum membrane"/>
    <property type="evidence" value="ECO:0007669"/>
    <property type="project" value="UniProtKB-SubCell"/>
</dbReference>
<dbReference type="PANTHER" id="PTHR38420:SF3">
    <property type="entry name" value="5',5'''-P-1,P-4-TETRAPHOSPHATE PHOSPHORYLASE 2"/>
    <property type="match status" value="1"/>
</dbReference>
<dbReference type="SUPFAM" id="SSF54197">
    <property type="entry name" value="HIT-like"/>
    <property type="match status" value="1"/>
</dbReference>
<dbReference type="Pfam" id="PF09830">
    <property type="entry name" value="ATP_transf"/>
    <property type="match status" value="1"/>
</dbReference>
<dbReference type="InterPro" id="IPR043171">
    <property type="entry name" value="Ap4A_phos1/2-like"/>
</dbReference>
<keyword evidence="11" id="KW-1185">Reference proteome</keyword>
<dbReference type="GO" id="GO:0005524">
    <property type="term" value="F:ATP binding"/>
    <property type="evidence" value="ECO:0007669"/>
    <property type="project" value="InterPro"/>
</dbReference>
<dbReference type="GO" id="GO:0008654">
    <property type="term" value="P:phospholipid biosynthetic process"/>
    <property type="evidence" value="ECO:0007669"/>
    <property type="project" value="UniProtKB-KW"/>
</dbReference>
<evidence type="ECO:0000313" key="11">
    <source>
        <dbReference type="Proteomes" id="UP000801864"/>
    </source>
</evidence>
<comment type="catalytic activity">
    <reaction evidence="6">
        <text>(5Z,8Z,11Z,14Z)-eicosatetraenoyl-CoA + H2O = S-(5Z,8Z,11Z,14Z-eicosatetraenoyl)-4'-phosphopantetheine + adenosine 3',5'-bisphosphate + 2 H(+)</text>
        <dbReference type="Rhea" id="RHEA:65568"/>
        <dbReference type="ChEBI" id="CHEBI:15377"/>
        <dbReference type="ChEBI" id="CHEBI:15378"/>
        <dbReference type="ChEBI" id="CHEBI:57368"/>
        <dbReference type="ChEBI" id="CHEBI:58343"/>
        <dbReference type="ChEBI" id="CHEBI:156554"/>
    </reaction>
</comment>
<keyword evidence="6" id="KW-1208">Phospholipid metabolism</keyword>